<dbReference type="SUPFAM" id="SSF110035">
    <property type="entry name" value="GDNF receptor-like"/>
    <property type="match status" value="1"/>
</dbReference>
<evidence type="ECO:0000256" key="7">
    <source>
        <dbReference type="ARBA" id="ARBA00023180"/>
    </source>
</evidence>
<accession>A0A5J5CP08</accession>
<evidence type="ECO:0000256" key="5">
    <source>
        <dbReference type="ARBA" id="ARBA00023136"/>
    </source>
</evidence>
<dbReference type="GO" id="GO:0009897">
    <property type="term" value="C:external side of plasma membrane"/>
    <property type="evidence" value="ECO:0007669"/>
    <property type="project" value="TreeGrafter"/>
</dbReference>
<dbReference type="PRINTS" id="PR01316">
    <property type="entry name" value="GDNFRECEPTOR"/>
</dbReference>
<dbReference type="SMART" id="SM00907">
    <property type="entry name" value="GDNF"/>
    <property type="match status" value="1"/>
</dbReference>
<evidence type="ECO:0000313" key="9">
    <source>
        <dbReference type="EMBL" id="KAA8583457.1"/>
    </source>
</evidence>
<comment type="caution">
    <text evidence="9">The sequence shown here is derived from an EMBL/GenBank/DDBJ whole genome shotgun (WGS) entry which is preliminary data.</text>
</comment>
<name>A0A5J5CP08_9PERO</name>
<reference evidence="9 10" key="1">
    <citation type="submission" date="2019-08" db="EMBL/GenBank/DDBJ databases">
        <title>A chromosome-level genome assembly, high-density linkage maps, and genome scans reveal the genomic architecture of hybrid incompatibilities underlying speciation via character displacement in darters (Percidae: Etheostominae).</title>
        <authorList>
            <person name="Moran R.L."/>
            <person name="Catchen J.M."/>
            <person name="Fuller R.C."/>
        </authorList>
    </citation>
    <scope>NUCLEOTIDE SEQUENCE [LARGE SCALE GENOMIC DNA]</scope>
    <source>
        <strain evidence="9">EspeVRDwgs_2016</strain>
        <tissue evidence="9">Muscle</tissue>
    </source>
</reference>
<evidence type="ECO:0000256" key="6">
    <source>
        <dbReference type="ARBA" id="ARBA00023170"/>
    </source>
</evidence>
<evidence type="ECO:0000256" key="4">
    <source>
        <dbReference type="ARBA" id="ARBA00022729"/>
    </source>
</evidence>
<keyword evidence="10" id="KW-1185">Reference proteome</keyword>
<gene>
    <name evidence="9" type="ORF">FQN60_014665</name>
</gene>
<dbReference type="InterPro" id="IPR003438">
    <property type="entry name" value="GDNF_rcpt"/>
</dbReference>
<keyword evidence="3" id="KW-1003">Cell membrane</keyword>
<keyword evidence="5" id="KW-0472">Membrane</keyword>
<keyword evidence="7" id="KW-0325">Glycoprotein</keyword>
<feature type="domain" description="GDNF/GAS1" evidence="8">
    <location>
        <begin position="60"/>
        <end position="154"/>
    </location>
</feature>
<dbReference type="InterPro" id="IPR016017">
    <property type="entry name" value="GDNF/GAS1"/>
</dbReference>
<evidence type="ECO:0000256" key="3">
    <source>
        <dbReference type="ARBA" id="ARBA00022475"/>
    </source>
</evidence>
<comment type="subcellular location">
    <subcellularLocation>
        <location evidence="1">Cell membrane</location>
    </subcellularLocation>
</comment>
<feature type="non-terminal residue" evidence="9">
    <location>
        <position position="184"/>
    </location>
</feature>
<dbReference type="GO" id="GO:0043235">
    <property type="term" value="C:receptor complex"/>
    <property type="evidence" value="ECO:0007669"/>
    <property type="project" value="TreeGrafter"/>
</dbReference>
<dbReference type="PANTHER" id="PTHR10269:SF3">
    <property type="entry name" value="GDNF FAMILY RECEPTOR ALPHA-1"/>
    <property type="match status" value="1"/>
</dbReference>
<evidence type="ECO:0000313" key="10">
    <source>
        <dbReference type="Proteomes" id="UP000327493"/>
    </source>
</evidence>
<dbReference type="GO" id="GO:0007169">
    <property type="term" value="P:cell surface receptor protein tyrosine kinase signaling pathway"/>
    <property type="evidence" value="ECO:0007669"/>
    <property type="project" value="UniProtKB-ARBA"/>
</dbReference>
<dbReference type="EMBL" id="VOFY01000017">
    <property type="protein sequence ID" value="KAA8583457.1"/>
    <property type="molecule type" value="Genomic_DNA"/>
</dbReference>
<organism evidence="9 10">
    <name type="scientific">Etheostoma spectabile</name>
    <name type="common">orangethroat darter</name>
    <dbReference type="NCBI Taxonomy" id="54343"/>
    <lineage>
        <taxon>Eukaryota</taxon>
        <taxon>Metazoa</taxon>
        <taxon>Chordata</taxon>
        <taxon>Craniata</taxon>
        <taxon>Vertebrata</taxon>
        <taxon>Euteleostomi</taxon>
        <taxon>Actinopterygii</taxon>
        <taxon>Neopterygii</taxon>
        <taxon>Teleostei</taxon>
        <taxon>Neoteleostei</taxon>
        <taxon>Acanthomorphata</taxon>
        <taxon>Eupercaria</taxon>
        <taxon>Perciformes</taxon>
        <taxon>Percoidei</taxon>
        <taxon>Percidae</taxon>
        <taxon>Etheostomatinae</taxon>
        <taxon>Etheostoma</taxon>
    </lineage>
</organism>
<dbReference type="Gene3D" id="1.10.220.110">
    <property type="entry name" value="GDNF binding domain"/>
    <property type="match status" value="1"/>
</dbReference>
<comment type="similarity">
    <text evidence="2">Belongs to the GDNFR family.</text>
</comment>
<dbReference type="PANTHER" id="PTHR10269">
    <property type="entry name" value="GDNF RECEPTOR ALPHA"/>
    <property type="match status" value="1"/>
</dbReference>
<sequence length="184" mass="20552">MSTTKDLFQKEQNDVEVPPKHSYGMLYCSCPLSDQTACSERRRQTIVPVCSYEEKQKPNCLELQASCKTNYICRSRLADFFVNCQPEPRSLSGCLKENYADCLLSYSGLIASSAAKVASLGPTQRELRTDHNNNSGNNKDECDKFTEFFTENTCLRLCPDGPRAWPRCCPRCSGCGTAACRPSC</sequence>
<evidence type="ECO:0000256" key="1">
    <source>
        <dbReference type="ARBA" id="ARBA00004236"/>
    </source>
</evidence>
<evidence type="ECO:0000256" key="2">
    <source>
        <dbReference type="ARBA" id="ARBA00005961"/>
    </source>
</evidence>
<proteinExistence type="inferred from homology"/>
<dbReference type="Pfam" id="PF02351">
    <property type="entry name" value="GDNF"/>
    <property type="match status" value="1"/>
</dbReference>
<dbReference type="AlphaFoldDB" id="A0A5J5CP08"/>
<dbReference type="Proteomes" id="UP000327493">
    <property type="component" value="Chromosome 17"/>
</dbReference>
<keyword evidence="4" id="KW-0732">Signal</keyword>
<dbReference type="InterPro" id="IPR037193">
    <property type="entry name" value="GDNF_alpha"/>
</dbReference>
<evidence type="ECO:0000259" key="8">
    <source>
        <dbReference type="SMART" id="SM00907"/>
    </source>
</evidence>
<dbReference type="GO" id="GO:0038023">
    <property type="term" value="F:signaling receptor activity"/>
    <property type="evidence" value="ECO:0007669"/>
    <property type="project" value="InterPro"/>
</dbReference>
<dbReference type="GO" id="GO:0007399">
    <property type="term" value="P:nervous system development"/>
    <property type="evidence" value="ECO:0007669"/>
    <property type="project" value="TreeGrafter"/>
</dbReference>
<keyword evidence="6" id="KW-0675">Receptor</keyword>
<protein>
    <recommendedName>
        <fullName evidence="8">GDNF/GAS1 domain-containing protein</fullName>
    </recommendedName>
</protein>